<evidence type="ECO:0000313" key="4">
    <source>
        <dbReference type="EMBL" id="MCP2310655.1"/>
    </source>
</evidence>
<evidence type="ECO:0000256" key="1">
    <source>
        <dbReference type="SAM" id="MobiDB-lite"/>
    </source>
</evidence>
<evidence type="ECO:0000256" key="2">
    <source>
        <dbReference type="SAM" id="Phobius"/>
    </source>
</evidence>
<evidence type="ECO:0000259" key="3">
    <source>
        <dbReference type="Pfam" id="PF23636"/>
    </source>
</evidence>
<reference evidence="4 5" key="1">
    <citation type="submission" date="2022-06" db="EMBL/GenBank/DDBJ databases">
        <title>Sequencing the genomes of 1000 actinobacteria strains.</title>
        <authorList>
            <person name="Klenk H.-P."/>
        </authorList>
    </citation>
    <scope>NUCLEOTIDE SEQUENCE [LARGE SCALE GENOMIC DNA]</scope>
    <source>
        <strain evidence="4 5">DSM 41656</strain>
    </source>
</reference>
<sequence>MSTSAGPTATPPPSPRPTAAPPSSGQSEWVPGLVLFAGVVMMINGILELFQGIMAIAKDDVFVSTHRYVFRFDLTGWGWIHLIIGLLVAVVGFGLMRGATWARIAGIFVVSLSIISSFLWLPYYPFWSLIVVALDSFVIWALCVYRQD</sequence>
<comment type="caution">
    <text evidence="4">The sequence shown here is derived from an EMBL/GenBank/DDBJ whole genome shotgun (WGS) entry which is preliminary data.</text>
</comment>
<keyword evidence="2" id="KW-0812">Transmembrane</keyword>
<feature type="transmembrane region" description="Helical" evidence="2">
    <location>
        <begin position="102"/>
        <end position="120"/>
    </location>
</feature>
<keyword evidence="2" id="KW-0472">Membrane</keyword>
<feature type="compositionally biased region" description="Pro residues" evidence="1">
    <location>
        <begin position="9"/>
        <end position="20"/>
    </location>
</feature>
<organism evidence="4 5">
    <name type="scientific">Kitasatospora paracochleata</name>
    <dbReference type="NCBI Taxonomy" id="58354"/>
    <lineage>
        <taxon>Bacteria</taxon>
        <taxon>Bacillati</taxon>
        <taxon>Actinomycetota</taxon>
        <taxon>Actinomycetes</taxon>
        <taxon>Kitasatosporales</taxon>
        <taxon>Streptomycetaceae</taxon>
        <taxon>Kitasatospora</taxon>
    </lineage>
</organism>
<dbReference type="RefSeq" id="WP_253798811.1">
    <property type="nucleotide sequence ID" value="NZ_BAAAUB010000082.1"/>
</dbReference>
<keyword evidence="2" id="KW-1133">Transmembrane helix</keyword>
<feature type="transmembrane region" description="Helical" evidence="2">
    <location>
        <begin position="33"/>
        <end position="57"/>
    </location>
</feature>
<proteinExistence type="predicted"/>
<name>A0ABT1IZS8_9ACTN</name>
<dbReference type="EMBL" id="JAMZDX010000003">
    <property type="protein sequence ID" value="MCP2310655.1"/>
    <property type="molecule type" value="Genomic_DNA"/>
</dbReference>
<feature type="transmembrane region" description="Helical" evidence="2">
    <location>
        <begin position="126"/>
        <end position="145"/>
    </location>
</feature>
<dbReference type="InterPro" id="IPR055568">
    <property type="entry name" value="DUF7144"/>
</dbReference>
<dbReference type="Proteomes" id="UP001206483">
    <property type="component" value="Unassembled WGS sequence"/>
</dbReference>
<keyword evidence="5" id="KW-1185">Reference proteome</keyword>
<feature type="transmembrane region" description="Helical" evidence="2">
    <location>
        <begin position="77"/>
        <end position="95"/>
    </location>
</feature>
<gene>
    <name evidence="4" type="ORF">FHR36_003788</name>
</gene>
<feature type="domain" description="DUF7144" evidence="3">
    <location>
        <begin position="34"/>
        <end position="146"/>
    </location>
</feature>
<feature type="region of interest" description="Disordered" evidence="1">
    <location>
        <begin position="1"/>
        <end position="25"/>
    </location>
</feature>
<dbReference type="Pfam" id="PF23636">
    <property type="entry name" value="DUF7144"/>
    <property type="match status" value="1"/>
</dbReference>
<accession>A0ABT1IZS8</accession>
<evidence type="ECO:0000313" key="5">
    <source>
        <dbReference type="Proteomes" id="UP001206483"/>
    </source>
</evidence>
<protein>
    <submittedName>
        <fullName evidence="4">Uncharacterized membrane protein YtjA (UPF0391 family)</fullName>
    </submittedName>
</protein>